<evidence type="ECO:0000256" key="1">
    <source>
        <dbReference type="ARBA" id="ARBA00022737"/>
    </source>
</evidence>
<dbReference type="InterPro" id="IPR001119">
    <property type="entry name" value="SLH_dom"/>
</dbReference>
<dbReference type="Pfam" id="PF17963">
    <property type="entry name" value="Big_9"/>
    <property type="match status" value="1"/>
</dbReference>
<dbReference type="AlphaFoldDB" id="A0A1Y4LDT0"/>
<evidence type="ECO:0000313" key="5">
    <source>
        <dbReference type="Proteomes" id="UP000195897"/>
    </source>
</evidence>
<feature type="domain" description="SLH" evidence="3">
    <location>
        <begin position="200"/>
        <end position="267"/>
    </location>
</feature>
<dbReference type="Gene3D" id="2.60.40.2810">
    <property type="match status" value="1"/>
</dbReference>
<comment type="caution">
    <text evidence="4">The sequence shown here is derived from an EMBL/GenBank/DDBJ whole genome shotgun (WGS) entry which is preliminary data.</text>
</comment>
<organism evidence="4 5">
    <name type="scientific">Butyricicoccus pullicaecorum</name>
    <dbReference type="NCBI Taxonomy" id="501571"/>
    <lineage>
        <taxon>Bacteria</taxon>
        <taxon>Bacillati</taxon>
        <taxon>Bacillota</taxon>
        <taxon>Clostridia</taxon>
        <taxon>Eubacteriales</taxon>
        <taxon>Butyricicoccaceae</taxon>
        <taxon>Butyricicoccus</taxon>
    </lineage>
</organism>
<gene>
    <name evidence="4" type="ORF">B5F17_03485</name>
</gene>
<feature type="signal peptide" evidence="2">
    <location>
        <begin position="1"/>
        <end position="26"/>
    </location>
</feature>
<sequence>MNTLTRKGILSLACILAFIMPSAAFWRDEVQALAEESLLSSSVGHAPVVQTVETETVKDVMVHIPLAATDPDGDTVTLKLIDQPRLGTASFENGNLIYTPAAGKTGTDQFSYCAVDVMGNESEPARISVKIEKNSSGITYADMTYNPNHLAAVRLAQEEIFLGEKVGSAYFLHPTQTVTRNEFIAMAAAAADLELEDTTVTDFQDDSALSPWVKPYISAAAEAGLIQGYQTASGNAEIRGERAITISEAAVIVSNLMAQQQILTAAPTSGTISYRVVPAWAESAVSTLDAADILPTSELDSAEPLTRETACVMLYRVLCLADEN</sequence>
<evidence type="ECO:0000259" key="3">
    <source>
        <dbReference type="PROSITE" id="PS51272"/>
    </source>
</evidence>
<dbReference type="Proteomes" id="UP000195897">
    <property type="component" value="Unassembled WGS sequence"/>
</dbReference>
<evidence type="ECO:0000256" key="2">
    <source>
        <dbReference type="SAM" id="SignalP"/>
    </source>
</evidence>
<name>A0A1Y4LDT0_9FIRM</name>
<reference evidence="5" key="1">
    <citation type="submission" date="2017-04" db="EMBL/GenBank/DDBJ databases">
        <title>Function of individual gut microbiota members based on whole genome sequencing of pure cultures obtained from chicken caecum.</title>
        <authorList>
            <person name="Medvecky M."/>
            <person name="Cejkova D."/>
            <person name="Polansky O."/>
            <person name="Karasova D."/>
            <person name="Kubasova T."/>
            <person name="Cizek A."/>
            <person name="Rychlik I."/>
        </authorList>
    </citation>
    <scope>NUCLEOTIDE SEQUENCE [LARGE SCALE GENOMIC DNA]</scope>
    <source>
        <strain evidence="5">An180</strain>
    </source>
</reference>
<proteinExistence type="predicted"/>
<dbReference type="Pfam" id="PF00395">
    <property type="entry name" value="SLH"/>
    <property type="match status" value="1"/>
</dbReference>
<evidence type="ECO:0000313" key="4">
    <source>
        <dbReference type="EMBL" id="OUP53659.1"/>
    </source>
</evidence>
<feature type="chain" id="PRO_5012644401" description="SLH domain-containing protein" evidence="2">
    <location>
        <begin position="27"/>
        <end position="324"/>
    </location>
</feature>
<dbReference type="EMBL" id="NFKK01000003">
    <property type="protein sequence ID" value="OUP53659.1"/>
    <property type="molecule type" value="Genomic_DNA"/>
</dbReference>
<keyword evidence="2" id="KW-0732">Signal</keyword>
<accession>A0A1Y4LDT0</accession>
<dbReference type="PROSITE" id="PS51272">
    <property type="entry name" value="SLH"/>
    <property type="match status" value="1"/>
</dbReference>
<keyword evidence="1" id="KW-0677">Repeat</keyword>
<protein>
    <recommendedName>
        <fullName evidence="3">SLH domain-containing protein</fullName>
    </recommendedName>
</protein>
<dbReference type="RefSeq" id="WP_087370857.1">
    <property type="nucleotide sequence ID" value="NZ_NFKK01000003.1"/>
</dbReference>